<comment type="caution">
    <text evidence="2">The sequence shown here is derived from an EMBL/GenBank/DDBJ whole genome shotgun (WGS) entry which is preliminary data.</text>
</comment>
<accession>A0A9W9PB68</accession>
<dbReference type="EMBL" id="JAPQKT010000002">
    <property type="protein sequence ID" value="KAJ5241309.1"/>
    <property type="molecule type" value="Genomic_DNA"/>
</dbReference>
<dbReference type="AlphaFoldDB" id="A0A9W9PB68"/>
<gene>
    <name evidence="2" type="ORF">N7469_002900</name>
</gene>
<proteinExistence type="predicted"/>
<evidence type="ECO:0000313" key="2">
    <source>
        <dbReference type="EMBL" id="KAJ5241309.1"/>
    </source>
</evidence>
<feature type="signal peptide" evidence="1">
    <location>
        <begin position="1"/>
        <end position="19"/>
    </location>
</feature>
<dbReference type="Proteomes" id="UP001147733">
    <property type="component" value="Unassembled WGS sequence"/>
</dbReference>
<dbReference type="GeneID" id="81380987"/>
<dbReference type="RefSeq" id="XP_056504314.1">
    <property type="nucleotide sequence ID" value="XM_056641820.1"/>
</dbReference>
<sequence>MNLRAILAALSLDALVASAADTSATVKALANTLHIMMDLSSLTADAAIDIFPSTVGRFLSDVIGGFELITTTADNEVLALSISKEKAEKALDASMQKDICENYHAFADVYRILMEIVIGKNDTLAMVLLNSTTAPPDTPGQLEDRVDGSGLRE</sequence>
<reference evidence="2" key="1">
    <citation type="submission" date="2022-11" db="EMBL/GenBank/DDBJ databases">
        <authorList>
            <person name="Petersen C."/>
        </authorList>
    </citation>
    <scope>NUCLEOTIDE SEQUENCE</scope>
    <source>
        <strain evidence="2">IBT 23319</strain>
    </source>
</reference>
<keyword evidence="1" id="KW-0732">Signal</keyword>
<name>A0A9W9PB68_PENCI</name>
<feature type="chain" id="PRO_5040784539" evidence="1">
    <location>
        <begin position="20"/>
        <end position="153"/>
    </location>
</feature>
<reference evidence="2" key="2">
    <citation type="journal article" date="2023" name="IMA Fungus">
        <title>Comparative genomic study of the Penicillium genus elucidates a diverse pangenome and 15 lateral gene transfer events.</title>
        <authorList>
            <person name="Petersen C."/>
            <person name="Sorensen T."/>
            <person name="Nielsen M.R."/>
            <person name="Sondergaard T.E."/>
            <person name="Sorensen J.L."/>
            <person name="Fitzpatrick D.A."/>
            <person name="Frisvad J.C."/>
            <person name="Nielsen K.L."/>
        </authorList>
    </citation>
    <scope>NUCLEOTIDE SEQUENCE</scope>
    <source>
        <strain evidence="2">IBT 23319</strain>
    </source>
</reference>
<keyword evidence="3" id="KW-1185">Reference proteome</keyword>
<dbReference type="OrthoDB" id="5089392at2759"/>
<evidence type="ECO:0000256" key="1">
    <source>
        <dbReference type="SAM" id="SignalP"/>
    </source>
</evidence>
<protein>
    <submittedName>
        <fullName evidence="2">Uncharacterized protein</fullName>
    </submittedName>
</protein>
<organism evidence="2 3">
    <name type="scientific">Penicillium citrinum</name>
    <dbReference type="NCBI Taxonomy" id="5077"/>
    <lineage>
        <taxon>Eukaryota</taxon>
        <taxon>Fungi</taxon>
        <taxon>Dikarya</taxon>
        <taxon>Ascomycota</taxon>
        <taxon>Pezizomycotina</taxon>
        <taxon>Eurotiomycetes</taxon>
        <taxon>Eurotiomycetidae</taxon>
        <taxon>Eurotiales</taxon>
        <taxon>Aspergillaceae</taxon>
        <taxon>Penicillium</taxon>
    </lineage>
</organism>
<evidence type="ECO:0000313" key="3">
    <source>
        <dbReference type="Proteomes" id="UP001147733"/>
    </source>
</evidence>